<dbReference type="PROSITE" id="PS50889">
    <property type="entry name" value="S4"/>
    <property type="match status" value="1"/>
</dbReference>
<feature type="compositionally biased region" description="Basic and acidic residues" evidence="4">
    <location>
        <begin position="153"/>
        <end position="175"/>
    </location>
</feature>
<dbReference type="GO" id="GO:0000455">
    <property type="term" value="P:enzyme-directed rRNA pseudouridine synthesis"/>
    <property type="evidence" value="ECO:0007669"/>
    <property type="project" value="TreeGrafter"/>
</dbReference>
<proteinExistence type="inferred from homology"/>
<feature type="compositionally biased region" description="Polar residues" evidence="4">
    <location>
        <begin position="360"/>
        <end position="377"/>
    </location>
</feature>
<feature type="region of interest" description="Disordered" evidence="4">
    <location>
        <begin position="327"/>
        <end position="377"/>
    </location>
</feature>
<dbReference type="PANTHER" id="PTHR21600:SF44">
    <property type="entry name" value="RIBOSOMAL LARGE SUBUNIT PSEUDOURIDINE SYNTHASE D"/>
    <property type="match status" value="1"/>
</dbReference>
<dbReference type="PANTHER" id="PTHR21600">
    <property type="entry name" value="MITOCHONDRIAL RNA PSEUDOURIDINE SYNTHASE"/>
    <property type="match status" value="1"/>
</dbReference>
<dbReference type="GO" id="GO:0140098">
    <property type="term" value="F:catalytic activity, acting on RNA"/>
    <property type="evidence" value="ECO:0007669"/>
    <property type="project" value="UniProtKB-ARBA"/>
</dbReference>
<dbReference type="SUPFAM" id="SSF55120">
    <property type="entry name" value="Pseudouridine synthase"/>
    <property type="match status" value="1"/>
</dbReference>
<protein>
    <recommendedName>
        <fullName evidence="5">Pseudouridine synthase RsuA/RluA-like domain-containing protein</fullName>
    </recommendedName>
</protein>
<dbReference type="GO" id="GO:0009982">
    <property type="term" value="F:pseudouridine synthase activity"/>
    <property type="evidence" value="ECO:0007669"/>
    <property type="project" value="InterPro"/>
</dbReference>
<keyword evidence="2" id="KW-0413">Isomerase</keyword>
<feature type="domain" description="Pseudouridine synthase RsuA/RluA-like" evidence="5">
    <location>
        <begin position="105"/>
        <end position="400"/>
    </location>
</feature>
<dbReference type="InterPro" id="IPR006224">
    <property type="entry name" value="PsdUridine_synth_RluA-like_CS"/>
</dbReference>
<sequence>MVKKVKKRGQTPFLKSDGHQLSVWEGTASLSEPVRADKYLSETLALMSRSQLKARGACLFCNGKEVKLSHKIKNGDHLRLEWTEAPSEEITPEPVPLTILYRDADVFVIDKPQGMVTHPAAGNWSGTLANGILWLSLHGEDARATGLQTENEAEAKNELELNRESRAISESKSEPEPEPNSTSKREPENEPIPFYTSFRTLPLSPPPRAGIVHRLDKDTSGVIIVARTARAHEFLCRQFHDREARKEYLAIVRGAPPTTEGRIDTWLARSPRDRKKFAVSPSGRGKHALTLYKVRAIWEIPARAESATRAALSRPNTASRAAASCAESAVPTATPPGRPITASRAAAASTRPGTACASEAPQSLSRRSPSKKATSPQRYTLVALYPRTGRTHQLRVHMAHLGCPILGDPIYSKKDTLFPDATLMLHARRLKIRLPADNEFHIFAAPLPEHFKHMIAMLDAQGIRRRAST</sequence>
<accession>A0A3P3XHG2</accession>
<dbReference type="AlphaFoldDB" id="A0A3P3XHG2"/>
<gene>
    <name evidence="6" type="ORF">SPIROBIBN47_180044</name>
</gene>
<evidence type="ECO:0000259" key="5">
    <source>
        <dbReference type="Pfam" id="PF00849"/>
    </source>
</evidence>
<dbReference type="InterPro" id="IPR050188">
    <property type="entry name" value="RluA_PseudoU_synthase"/>
</dbReference>
<dbReference type="Pfam" id="PF00849">
    <property type="entry name" value="PseudoU_synth_2"/>
    <property type="match status" value="1"/>
</dbReference>
<dbReference type="Gene3D" id="3.10.290.10">
    <property type="entry name" value="RNA-binding S4 domain"/>
    <property type="match status" value="1"/>
</dbReference>
<feature type="region of interest" description="Disordered" evidence="4">
    <location>
        <begin position="147"/>
        <end position="201"/>
    </location>
</feature>
<evidence type="ECO:0000256" key="4">
    <source>
        <dbReference type="SAM" id="MobiDB-lite"/>
    </source>
</evidence>
<dbReference type="InterPro" id="IPR036986">
    <property type="entry name" value="S4_RNA-bd_sf"/>
</dbReference>
<dbReference type="InterPro" id="IPR006145">
    <property type="entry name" value="PsdUridine_synth_RsuA/RluA"/>
</dbReference>
<name>A0A3P3XHG2_9SPIR</name>
<dbReference type="CDD" id="cd02869">
    <property type="entry name" value="PseudoU_synth_RluA_like"/>
    <property type="match status" value="1"/>
</dbReference>
<keyword evidence="3" id="KW-0694">RNA-binding</keyword>
<dbReference type="Gene3D" id="3.30.2350.10">
    <property type="entry name" value="Pseudouridine synthase"/>
    <property type="match status" value="1"/>
</dbReference>
<dbReference type="PROSITE" id="PS01129">
    <property type="entry name" value="PSI_RLU"/>
    <property type="match status" value="1"/>
</dbReference>
<evidence type="ECO:0000313" key="6">
    <source>
        <dbReference type="EMBL" id="SLM11196.1"/>
    </source>
</evidence>
<dbReference type="EMBL" id="FWDM01000010">
    <property type="protein sequence ID" value="SLM11196.1"/>
    <property type="molecule type" value="Genomic_DNA"/>
</dbReference>
<dbReference type="CDD" id="cd00165">
    <property type="entry name" value="S4"/>
    <property type="match status" value="1"/>
</dbReference>
<evidence type="ECO:0000256" key="3">
    <source>
        <dbReference type="PROSITE-ProRule" id="PRU00182"/>
    </source>
</evidence>
<comment type="similarity">
    <text evidence="1">Belongs to the pseudouridine synthase RluA family.</text>
</comment>
<dbReference type="InterPro" id="IPR020103">
    <property type="entry name" value="PsdUridine_synth_cat_dom_sf"/>
</dbReference>
<organism evidence="6">
    <name type="scientific">uncultured spirochete</name>
    <dbReference type="NCBI Taxonomy" id="156406"/>
    <lineage>
        <taxon>Bacteria</taxon>
        <taxon>Pseudomonadati</taxon>
        <taxon>Spirochaetota</taxon>
        <taxon>Spirochaetia</taxon>
        <taxon>Spirochaetales</taxon>
        <taxon>environmental samples</taxon>
    </lineage>
</organism>
<reference evidence="6" key="1">
    <citation type="submission" date="2017-02" db="EMBL/GenBank/DDBJ databases">
        <authorList>
            <person name="Regsiter A."/>
            <person name="William W."/>
        </authorList>
    </citation>
    <scope>NUCLEOTIDE SEQUENCE</scope>
    <source>
        <strain evidence="6">Bib</strain>
    </source>
</reference>
<feature type="compositionally biased region" description="Low complexity" evidence="4">
    <location>
        <begin position="339"/>
        <end position="357"/>
    </location>
</feature>
<evidence type="ECO:0000256" key="1">
    <source>
        <dbReference type="ARBA" id="ARBA00010876"/>
    </source>
</evidence>
<evidence type="ECO:0000256" key="2">
    <source>
        <dbReference type="ARBA" id="ARBA00023235"/>
    </source>
</evidence>
<dbReference type="GO" id="GO:0003723">
    <property type="term" value="F:RNA binding"/>
    <property type="evidence" value="ECO:0007669"/>
    <property type="project" value="UniProtKB-KW"/>
</dbReference>